<sequence length="355" mass="40581">MSTHPSALPRYHGVSTRLKTLPSSLVHTILSDLTILQILEILTVHSHPSLDTSVSTHPQIQPLLHPSSNHFINIKQTFHLYFDIIKSKRKPEHPDIPTLKKDARTLGMVPAWGAHRQVNVLSEIQNALIKELEVFVQYFDILNSYTPSGDPIEDRDLWDLDDIPSLRILWTNIHSSEIALNTKKASQLTRIADLVSQNPLLLLPSTSDTQAPHPNALHRVEMFRQAATRMLKPQLHCSRIMSTHIFGGTGRLPIVPYDRTLKVLLKVFKKTHYTPYSDSKFILQSGVHQPSFVGRSIDRQVKKVDAIEPLDEREFEWLDSYLRVCRFVGGGARVEWREGVSVQEYWRVHVENTNV</sequence>
<name>A0ACD3AML8_9AGAR</name>
<accession>A0ACD3AML8</accession>
<dbReference type="Proteomes" id="UP000308600">
    <property type="component" value="Unassembled WGS sequence"/>
</dbReference>
<gene>
    <name evidence="1" type="ORF">BDN72DRAFT_771551</name>
</gene>
<protein>
    <submittedName>
        <fullName evidence="1">Uncharacterized protein</fullName>
    </submittedName>
</protein>
<keyword evidence="2" id="KW-1185">Reference proteome</keyword>
<evidence type="ECO:0000313" key="1">
    <source>
        <dbReference type="EMBL" id="TFK66781.1"/>
    </source>
</evidence>
<organism evidence="1 2">
    <name type="scientific">Pluteus cervinus</name>
    <dbReference type="NCBI Taxonomy" id="181527"/>
    <lineage>
        <taxon>Eukaryota</taxon>
        <taxon>Fungi</taxon>
        <taxon>Dikarya</taxon>
        <taxon>Basidiomycota</taxon>
        <taxon>Agaricomycotina</taxon>
        <taxon>Agaricomycetes</taxon>
        <taxon>Agaricomycetidae</taxon>
        <taxon>Agaricales</taxon>
        <taxon>Pluteineae</taxon>
        <taxon>Pluteaceae</taxon>
        <taxon>Pluteus</taxon>
    </lineage>
</organism>
<dbReference type="EMBL" id="ML208394">
    <property type="protein sequence ID" value="TFK66781.1"/>
    <property type="molecule type" value="Genomic_DNA"/>
</dbReference>
<reference evidence="1 2" key="1">
    <citation type="journal article" date="2019" name="Nat. Ecol. Evol.">
        <title>Megaphylogeny resolves global patterns of mushroom evolution.</title>
        <authorList>
            <person name="Varga T."/>
            <person name="Krizsan K."/>
            <person name="Foldi C."/>
            <person name="Dima B."/>
            <person name="Sanchez-Garcia M."/>
            <person name="Sanchez-Ramirez S."/>
            <person name="Szollosi G.J."/>
            <person name="Szarkandi J.G."/>
            <person name="Papp V."/>
            <person name="Albert L."/>
            <person name="Andreopoulos W."/>
            <person name="Angelini C."/>
            <person name="Antonin V."/>
            <person name="Barry K.W."/>
            <person name="Bougher N.L."/>
            <person name="Buchanan P."/>
            <person name="Buyck B."/>
            <person name="Bense V."/>
            <person name="Catcheside P."/>
            <person name="Chovatia M."/>
            <person name="Cooper J."/>
            <person name="Damon W."/>
            <person name="Desjardin D."/>
            <person name="Finy P."/>
            <person name="Geml J."/>
            <person name="Haridas S."/>
            <person name="Hughes K."/>
            <person name="Justo A."/>
            <person name="Karasinski D."/>
            <person name="Kautmanova I."/>
            <person name="Kiss B."/>
            <person name="Kocsube S."/>
            <person name="Kotiranta H."/>
            <person name="LaButti K.M."/>
            <person name="Lechner B.E."/>
            <person name="Liimatainen K."/>
            <person name="Lipzen A."/>
            <person name="Lukacs Z."/>
            <person name="Mihaltcheva S."/>
            <person name="Morgado L.N."/>
            <person name="Niskanen T."/>
            <person name="Noordeloos M.E."/>
            <person name="Ohm R.A."/>
            <person name="Ortiz-Santana B."/>
            <person name="Ovrebo C."/>
            <person name="Racz N."/>
            <person name="Riley R."/>
            <person name="Savchenko A."/>
            <person name="Shiryaev A."/>
            <person name="Soop K."/>
            <person name="Spirin V."/>
            <person name="Szebenyi C."/>
            <person name="Tomsovsky M."/>
            <person name="Tulloss R.E."/>
            <person name="Uehling J."/>
            <person name="Grigoriev I.V."/>
            <person name="Vagvolgyi C."/>
            <person name="Papp T."/>
            <person name="Martin F.M."/>
            <person name="Miettinen O."/>
            <person name="Hibbett D.S."/>
            <person name="Nagy L.G."/>
        </authorList>
    </citation>
    <scope>NUCLEOTIDE SEQUENCE [LARGE SCALE GENOMIC DNA]</scope>
    <source>
        <strain evidence="1 2">NL-1719</strain>
    </source>
</reference>
<proteinExistence type="predicted"/>
<evidence type="ECO:0000313" key="2">
    <source>
        <dbReference type="Proteomes" id="UP000308600"/>
    </source>
</evidence>